<reference evidence="1 2" key="1">
    <citation type="submission" date="2015-09" db="EMBL/GenBank/DDBJ databases">
        <authorList>
            <consortium name="Pathogen Informatics"/>
        </authorList>
    </citation>
    <scope>NUCLEOTIDE SEQUENCE [LARGE SCALE GENOMIC DNA]</scope>
    <source>
        <strain evidence="1 2">2789STDY5608840</strain>
    </source>
</reference>
<accession>A0A174JEK3</accession>
<evidence type="ECO:0000313" key="2">
    <source>
        <dbReference type="Proteomes" id="UP000095517"/>
    </source>
</evidence>
<name>A0A174JEK3_9BACE</name>
<dbReference type="AlphaFoldDB" id="A0A174JEK3"/>
<sequence length="111" mass="12565">MLESAPHKLQLLVIVPEQNDEYNRPIPGTGGESWQDVTDCFCHDNSQQKEVSVNGERWVYNYHVVYEGDKIALGSHVRCLDAAGKIIGEGDVKKNAECYLEELEGRCDIWI</sequence>
<dbReference type="RefSeq" id="WP_055279664.1">
    <property type="nucleotide sequence ID" value="NZ_CABIXA010000022.1"/>
</dbReference>
<dbReference type="STRING" id="338188.ERS852397_03245"/>
<protein>
    <submittedName>
        <fullName evidence="1">Uncharacterized protein</fullName>
    </submittedName>
</protein>
<proteinExistence type="predicted"/>
<evidence type="ECO:0000313" key="1">
    <source>
        <dbReference type="EMBL" id="CUO98164.1"/>
    </source>
</evidence>
<organism evidence="1 2">
    <name type="scientific">Bacteroides finegoldii</name>
    <dbReference type="NCBI Taxonomy" id="338188"/>
    <lineage>
        <taxon>Bacteria</taxon>
        <taxon>Pseudomonadati</taxon>
        <taxon>Bacteroidota</taxon>
        <taxon>Bacteroidia</taxon>
        <taxon>Bacteroidales</taxon>
        <taxon>Bacteroidaceae</taxon>
        <taxon>Bacteroides</taxon>
    </lineage>
</organism>
<gene>
    <name evidence="1" type="ORF">ERS852397_03245</name>
</gene>
<dbReference type="Proteomes" id="UP000095517">
    <property type="component" value="Unassembled WGS sequence"/>
</dbReference>
<dbReference type="EMBL" id="CYZH01000022">
    <property type="protein sequence ID" value="CUO98164.1"/>
    <property type="molecule type" value="Genomic_DNA"/>
</dbReference>